<sequence>MTGESSGTPDPGAASVDSSGLPEPVLRVVKGNPTPAEFAALVAVVTAKQRAAAAAAADDRQRGRRGAKSGWAAYWRRTSPQPMRPGPGAWRASALPR</sequence>
<evidence type="ECO:0000313" key="5">
    <source>
        <dbReference type="Proteomes" id="UP000533017"/>
    </source>
</evidence>
<organism evidence="3 4">
    <name type="scientific">Actinopolymorpha cephalotaxi</name>
    <dbReference type="NCBI Taxonomy" id="504797"/>
    <lineage>
        <taxon>Bacteria</taxon>
        <taxon>Bacillati</taxon>
        <taxon>Actinomycetota</taxon>
        <taxon>Actinomycetes</taxon>
        <taxon>Propionibacteriales</taxon>
        <taxon>Actinopolymorphaceae</taxon>
        <taxon>Actinopolymorpha</taxon>
    </lineage>
</organism>
<feature type="region of interest" description="Disordered" evidence="1">
    <location>
        <begin position="54"/>
        <end position="97"/>
    </location>
</feature>
<dbReference type="InterPro" id="IPR032716">
    <property type="entry name" value="ACC_epsilon"/>
</dbReference>
<keyword evidence="5" id="KW-1185">Reference proteome</keyword>
<dbReference type="Pfam" id="PF13822">
    <property type="entry name" value="ACC_epsilon"/>
    <property type="match status" value="1"/>
</dbReference>
<reference evidence="2 5" key="2">
    <citation type="submission" date="2020-07" db="EMBL/GenBank/DDBJ databases">
        <title>Sequencing the genomes of 1000 actinobacteria strains.</title>
        <authorList>
            <person name="Klenk H.-P."/>
        </authorList>
    </citation>
    <scope>NUCLEOTIDE SEQUENCE [LARGE SCALE GENOMIC DNA]</scope>
    <source>
        <strain evidence="2 5">DSM 45117</strain>
    </source>
</reference>
<gene>
    <name evidence="2" type="ORF">FHR37_003436</name>
    <name evidence="3" type="ORF">SAMN05421678_101442</name>
</gene>
<dbReference type="GO" id="GO:0003989">
    <property type="term" value="F:acetyl-CoA carboxylase activity"/>
    <property type="evidence" value="ECO:0007669"/>
    <property type="project" value="InterPro"/>
</dbReference>
<evidence type="ECO:0000256" key="1">
    <source>
        <dbReference type="SAM" id="MobiDB-lite"/>
    </source>
</evidence>
<dbReference type="GO" id="GO:0004658">
    <property type="term" value="F:propionyl-CoA carboxylase activity"/>
    <property type="evidence" value="ECO:0007669"/>
    <property type="project" value="InterPro"/>
</dbReference>
<dbReference type="EMBL" id="FOOI01000001">
    <property type="protein sequence ID" value="SFF68967.1"/>
    <property type="molecule type" value="Genomic_DNA"/>
</dbReference>
<protein>
    <submittedName>
        <fullName evidence="3">Acyl-CoA carboxylase epsilon subunit</fullName>
    </submittedName>
</protein>
<dbReference type="Proteomes" id="UP000533017">
    <property type="component" value="Unassembled WGS sequence"/>
</dbReference>
<dbReference type="AlphaFoldDB" id="A0A1I2KUV2"/>
<evidence type="ECO:0000313" key="3">
    <source>
        <dbReference type="EMBL" id="SFF68967.1"/>
    </source>
</evidence>
<reference evidence="3 4" key="1">
    <citation type="submission" date="2016-10" db="EMBL/GenBank/DDBJ databases">
        <authorList>
            <person name="de Groot N.N."/>
        </authorList>
    </citation>
    <scope>NUCLEOTIDE SEQUENCE [LARGE SCALE GENOMIC DNA]</scope>
    <source>
        <strain evidence="3 4">CPCC 202808</strain>
    </source>
</reference>
<feature type="region of interest" description="Disordered" evidence="1">
    <location>
        <begin position="1"/>
        <end position="28"/>
    </location>
</feature>
<dbReference type="RefSeq" id="WP_092880500.1">
    <property type="nucleotide sequence ID" value="NZ_FOOI01000001.1"/>
</dbReference>
<evidence type="ECO:0000313" key="2">
    <source>
        <dbReference type="EMBL" id="NYH84585.1"/>
    </source>
</evidence>
<evidence type="ECO:0000313" key="4">
    <source>
        <dbReference type="Proteomes" id="UP000199052"/>
    </source>
</evidence>
<dbReference type="EMBL" id="JACBZA010000001">
    <property type="protein sequence ID" value="NYH84585.1"/>
    <property type="molecule type" value="Genomic_DNA"/>
</dbReference>
<accession>A0A1I2KUV2</accession>
<name>A0A1I2KUV2_9ACTN</name>
<dbReference type="Proteomes" id="UP000199052">
    <property type="component" value="Unassembled WGS sequence"/>
</dbReference>
<dbReference type="STRING" id="504797.SAMN05421678_101442"/>
<proteinExistence type="predicted"/>
<dbReference type="OrthoDB" id="4300992at2"/>